<dbReference type="Proteomes" id="UP000199109">
    <property type="component" value="Unassembled WGS sequence"/>
</dbReference>
<evidence type="ECO:0000256" key="2">
    <source>
        <dbReference type="SAM" id="Phobius"/>
    </source>
</evidence>
<dbReference type="AlphaFoldDB" id="A0A1G7IS53"/>
<keyword evidence="2" id="KW-0812">Transmembrane</keyword>
<keyword evidence="1" id="KW-0175">Coiled coil</keyword>
<feature type="transmembrane region" description="Helical" evidence="2">
    <location>
        <begin position="87"/>
        <end position="105"/>
    </location>
</feature>
<keyword evidence="2" id="KW-0472">Membrane</keyword>
<organism evidence="3 4">
    <name type="scientific">Pricia antarctica</name>
    <dbReference type="NCBI Taxonomy" id="641691"/>
    <lineage>
        <taxon>Bacteria</taxon>
        <taxon>Pseudomonadati</taxon>
        <taxon>Bacteroidota</taxon>
        <taxon>Flavobacteriia</taxon>
        <taxon>Flavobacteriales</taxon>
        <taxon>Flavobacteriaceae</taxon>
        <taxon>Pricia</taxon>
    </lineage>
</organism>
<dbReference type="RefSeq" id="WP_091874055.1">
    <property type="nucleotide sequence ID" value="NZ_FNAO01000014.1"/>
</dbReference>
<dbReference type="OrthoDB" id="1449890at2"/>
<protein>
    <submittedName>
        <fullName evidence="3">Uncharacterized protein</fullName>
    </submittedName>
</protein>
<feature type="coiled-coil region" evidence="1">
    <location>
        <begin position="10"/>
        <end position="40"/>
    </location>
</feature>
<keyword evidence="4" id="KW-1185">Reference proteome</keyword>
<keyword evidence="2" id="KW-1133">Transmembrane helix</keyword>
<name>A0A1G7IS53_9FLAO</name>
<reference evidence="3 4" key="1">
    <citation type="submission" date="2016-10" db="EMBL/GenBank/DDBJ databases">
        <authorList>
            <person name="de Groot N.N."/>
        </authorList>
    </citation>
    <scope>NUCLEOTIDE SEQUENCE [LARGE SCALE GENOMIC DNA]</scope>
    <source>
        <strain evidence="3 4">DSM 23421</strain>
    </source>
</reference>
<gene>
    <name evidence="3" type="ORF">SAMN05421636_11411</name>
</gene>
<evidence type="ECO:0000313" key="4">
    <source>
        <dbReference type="Proteomes" id="UP000199109"/>
    </source>
</evidence>
<dbReference type="InterPro" id="IPR046617">
    <property type="entry name" value="DUF6730"/>
</dbReference>
<evidence type="ECO:0000256" key="1">
    <source>
        <dbReference type="SAM" id="Coils"/>
    </source>
</evidence>
<accession>A0A1G7IS53</accession>
<proteinExistence type="predicted"/>
<evidence type="ECO:0000313" key="3">
    <source>
        <dbReference type="EMBL" id="SDF15501.1"/>
    </source>
</evidence>
<sequence length="155" mass="18374">MGYKKLDEVMELLSDELDGFNKSINRLERLAQNVENIKIRPDTAEIERMLLEHLNMQKDKGKVVQESIYDIQNHILKARSVPKAQVWLHYSIWFISLLIIAYLAFRVSRTPDIRERAFAEGKQQVISNLKGYFDQNPEHYRSYHKWIKEKDSVPN</sequence>
<dbReference type="EMBL" id="FNAO01000014">
    <property type="protein sequence ID" value="SDF15501.1"/>
    <property type="molecule type" value="Genomic_DNA"/>
</dbReference>
<dbReference type="Pfam" id="PF20503">
    <property type="entry name" value="DUF6730"/>
    <property type="match status" value="1"/>
</dbReference>
<dbReference type="STRING" id="641691.SAMN05421636_11411"/>